<sequence length="151" mass="17351">MNSTKIFIQLLLMSIPFSYVIAGFKNQGVDPYKGLVADEEQLAKHEAHKLKLMNKHWYGKDSVKSKKPNKEETDCLSFFRSLLNIKKKKNDDKEFTTNLLNNNKYWQTFSDPHKSLNAGNDFSFSNTKANSEPETPKFPVKGNNPFDDISN</sequence>
<feature type="region of interest" description="Disordered" evidence="1">
    <location>
        <begin position="120"/>
        <end position="151"/>
    </location>
</feature>
<dbReference type="AlphaFoldDB" id="A0A6V7XFV2"/>
<comment type="caution">
    <text evidence="3">The sequence shown here is derived from an EMBL/GenBank/DDBJ whole genome shotgun (WGS) entry which is preliminary data.</text>
</comment>
<evidence type="ECO:0000256" key="1">
    <source>
        <dbReference type="SAM" id="MobiDB-lite"/>
    </source>
</evidence>
<dbReference type="EMBL" id="CAJEWN010001536">
    <property type="protein sequence ID" value="CAD2198234.1"/>
    <property type="molecule type" value="Genomic_DNA"/>
</dbReference>
<feature type="signal peptide" evidence="2">
    <location>
        <begin position="1"/>
        <end position="22"/>
    </location>
</feature>
<accession>A0A6V7XFV2</accession>
<name>A0A6V7XFV2_MELEN</name>
<keyword evidence="2" id="KW-0732">Signal</keyword>
<reference evidence="3 4" key="1">
    <citation type="submission" date="2020-08" db="EMBL/GenBank/DDBJ databases">
        <authorList>
            <person name="Koutsovoulos G."/>
            <person name="Danchin GJ E."/>
        </authorList>
    </citation>
    <scope>NUCLEOTIDE SEQUENCE [LARGE SCALE GENOMIC DNA]</scope>
</reference>
<organism evidence="3 4">
    <name type="scientific">Meloidogyne enterolobii</name>
    <name type="common">Root-knot nematode worm</name>
    <name type="synonym">Meloidogyne mayaguensis</name>
    <dbReference type="NCBI Taxonomy" id="390850"/>
    <lineage>
        <taxon>Eukaryota</taxon>
        <taxon>Metazoa</taxon>
        <taxon>Ecdysozoa</taxon>
        <taxon>Nematoda</taxon>
        <taxon>Chromadorea</taxon>
        <taxon>Rhabditida</taxon>
        <taxon>Tylenchina</taxon>
        <taxon>Tylenchomorpha</taxon>
        <taxon>Tylenchoidea</taxon>
        <taxon>Meloidogynidae</taxon>
        <taxon>Meloidogyninae</taxon>
        <taxon>Meloidogyne</taxon>
    </lineage>
</organism>
<dbReference type="Proteomes" id="UP000580250">
    <property type="component" value="Unassembled WGS sequence"/>
</dbReference>
<protein>
    <submittedName>
        <fullName evidence="3">Uncharacterized protein</fullName>
    </submittedName>
</protein>
<proteinExistence type="predicted"/>
<evidence type="ECO:0000313" key="4">
    <source>
        <dbReference type="Proteomes" id="UP000580250"/>
    </source>
</evidence>
<feature type="chain" id="PRO_5027602054" evidence="2">
    <location>
        <begin position="23"/>
        <end position="151"/>
    </location>
</feature>
<feature type="compositionally biased region" description="Polar residues" evidence="1">
    <location>
        <begin position="120"/>
        <end position="133"/>
    </location>
</feature>
<gene>
    <name evidence="3" type="ORF">MENT_LOCUS51526</name>
</gene>
<evidence type="ECO:0000256" key="2">
    <source>
        <dbReference type="SAM" id="SignalP"/>
    </source>
</evidence>
<evidence type="ECO:0000313" key="3">
    <source>
        <dbReference type="EMBL" id="CAD2198234.1"/>
    </source>
</evidence>